<dbReference type="EMBL" id="JBBPFD010000008">
    <property type="protein sequence ID" value="KAK7915843.1"/>
    <property type="molecule type" value="Genomic_DNA"/>
</dbReference>
<feature type="region of interest" description="Disordered" evidence="1">
    <location>
        <begin position="83"/>
        <end position="106"/>
    </location>
</feature>
<dbReference type="AlphaFoldDB" id="A0AAW0P962"/>
<evidence type="ECO:0000256" key="1">
    <source>
        <dbReference type="SAM" id="MobiDB-lite"/>
    </source>
</evidence>
<gene>
    <name evidence="2" type="ORF">WMY93_011604</name>
</gene>
<accession>A0AAW0P962</accession>
<evidence type="ECO:0000313" key="3">
    <source>
        <dbReference type="Proteomes" id="UP001460270"/>
    </source>
</evidence>
<sequence length="106" mass="11480">MLQGQQRRYGSGERVMALYADSDCAWVCEVPQLTSKAAANGSTRQNLINDWRDSRQRTFLAGIGCLKRHGCCSSWGGPGLGLVGHTSPHRIPSSRQGCSGTQRADT</sequence>
<feature type="compositionally biased region" description="Polar residues" evidence="1">
    <location>
        <begin position="93"/>
        <end position="106"/>
    </location>
</feature>
<comment type="caution">
    <text evidence="2">The sequence shown here is derived from an EMBL/GenBank/DDBJ whole genome shotgun (WGS) entry which is preliminary data.</text>
</comment>
<protein>
    <recommendedName>
        <fullName evidence="4">MHC class I antigen</fullName>
    </recommendedName>
</protein>
<proteinExistence type="predicted"/>
<organism evidence="2 3">
    <name type="scientific">Mugilogobius chulae</name>
    <name type="common">yellowstripe goby</name>
    <dbReference type="NCBI Taxonomy" id="88201"/>
    <lineage>
        <taxon>Eukaryota</taxon>
        <taxon>Metazoa</taxon>
        <taxon>Chordata</taxon>
        <taxon>Craniata</taxon>
        <taxon>Vertebrata</taxon>
        <taxon>Euteleostomi</taxon>
        <taxon>Actinopterygii</taxon>
        <taxon>Neopterygii</taxon>
        <taxon>Teleostei</taxon>
        <taxon>Neoteleostei</taxon>
        <taxon>Acanthomorphata</taxon>
        <taxon>Gobiaria</taxon>
        <taxon>Gobiiformes</taxon>
        <taxon>Gobioidei</taxon>
        <taxon>Gobiidae</taxon>
        <taxon>Gobionellinae</taxon>
        <taxon>Mugilogobius</taxon>
    </lineage>
</organism>
<evidence type="ECO:0008006" key="4">
    <source>
        <dbReference type="Google" id="ProtNLM"/>
    </source>
</evidence>
<keyword evidence="3" id="KW-1185">Reference proteome</keyword>
<evidence type="ECO:0000313" key="2">
    <source>
        <dbReference type="EMBL" id="KAK7915843.1"/>
    </source>
</evidence>
<dbReference type="Proteomes" id="UP001460270">
    <property type="component" value="Unassembled WGS sequence"/>
</dbReference>
<reference evidence="3" key="1">
    <citation type="submission" date="2024-04" db="EMBL/GenBank/DDBJ databases">
        <title>Salinicola lusitanus LLJ914,a marine bacterium isolated from the Okinawa Trough.</title>
        <authorList>
            <person name="Li J."/>
        </authorList>
    </citation>
    <scope>NUCLEOTIDE SEQUENCE [LARGE SCALE GENOMIC DNA]</scope>
</reference>
<name>A0AAW0P962_9GOBI</name>